<gene>
    <name evidence="1" type="ORF">SAMN06265374_0167</name>
</gene>
<evidence type="ECO:0000313" key="1">
    <source>
        <dbReference type="EMBL" id="SMP37520.1"/>
    </source>
</evidence>
<proteinExistence type="predicted"/>
<reference evidence="1 2" key="1">
    <citation type="submission" date="2017-05" db="EMBL/GenBank/DDBJ databases">
        <authorList>
            <person name="Varghese N."/>
            <person name="Submissions S."/>
        </authorList>
    </citation>
    <scope>NUCLEOTIDE SEQUENCE [LARGE SCALE GENOMIC DNA]</scope>
    <source>
        <strain evidence="1 2">DSM 15949</strain>
    </source>
</reference>
<sequence length="69" mass="7630">MGAETTISFLGPSAASHIWCTDMQQADAENDQLKSIGYHLQHCGRFASPVWAFAGLRPHLASRRLSQMQ</sequence>
<accession>A0ABY1PNW6</accession>
<evidence type="ECO:0000313" key="2">
    <source>
        <dbReference type="Proteomes" id="UP001157914"/>
    </source>
</evidence>
<dbReference type="EMBL" id="FXTT01000017">
    <property type="protein sequence ID" value="SMP37520.1"/>
    <property type="molecule type" value="Genomic_DNA"/>
</dbReference>
<protein>
    <submittedName>
        <fullName evidence="1">Uncharacterized protein</fullName>
    </submittedName>
</protein>
<organism evidence="1 2">
    <name type="scientific">Roseibium denhamense</name>
    <dbReference type="NCBI Taxonomy" id="76305"/>
    <lineage>
        <taxon>Bacteria</taxon>
        <taxon>Pseudomonadati</taxon>
        <taxon>Pseudomonadota</taxon>
        <taxon>Alphaproteobacteria</taxon>
        <taxon>Hyphomicrobiales</taxon>
        <taxon>Stappiaceae</taxon>
        <taxon>Roseibium</taxon>
    </lineage>
</organism>
<comment type="caution">
    <text evidence="1">The sequence shown here is derived from an EMBL/GenBank/DDBJ whole genome shotgun (WGS) entry which is preliminary data.</text>
</comment>
<keyword evidence="2" id="KW-1185">Reference proteome</keyword>
<dbReference type="Proteomes" id="UP001157914">
    <property type="component" value="Unassembled WGS sequence"/>
</dbReference>
<name>A0ABY1PNW6_9HYPH</name>